<dbReference type="EMBL" id="JAAZKV010000012">
    <property type="protein sequence ID" value="NMA44524.1"/>
    <property type="molecule type" value="Genomic_DNA"/>
</dbReference>
<dbReference type="GO" id="GO:0005737">
    <property type="term" value="C:cytoplasm"/>
    <property type="evidence" value="ECO:0007669"/>
    <property type="project" value="TreeGrafter"/>
</dbReference>
<proteinExistence type="predicted"/>
<feature type="domain" description="Nmd3 N-terminal" evidence="1">
    <location>
        <begin position="7"/>
        <end position="233"/>
    </location>
</feature>
<name>A0A7K4BZ42_9ARCH</name>
<dbReference type="PANTHER" id="PTHR12746">
    <property type="entry name" value="NONSENSE-MEDIATED MRNA DECAY PROTEIN 3"/>
    <property type="match status" value="1"/>
</dbReference>
<dbReference type="InterPro" id="IPR007064">
    <property type="entry name" value="Nmd3_N"/>
</dbReference>
<organism evidence="2 3">
    <name type="scientific">Candidatus Iainarchaeum sp</name>
    <dbReference type="NCBI Taxonomy" id="3101447"/>
    <lineage>
        <taxon>Archaea</taxon>
        <taxon>Candidatus Iainarchaeota</taxon>
        <taxon>Candidatus Iainarchaeia</taxon>
        <taxon>Candidatus Iainarchaeales</taxon>
        <taxon>Candidatus Iainarchaeaceae</taxon>
        <taxon>Candidatus Iainarchaeum</taxon>
    </lineage>
</organism>
<dbReference type="Pfam" id="PF04981">
    <property type="entry name" value="NMD3"/>
    <property type="match status" value="1"/>
</dbReference>
<dbReference type="InterPro" id="IPR039768">
    <property type="entry name" value="Nmd3"/>
</dbReference>
<evidence type="ECO:0000259" key="1">
    <source>
        <dbReference type="Pfam" id="PF04981"/>
    </source>
</evidence>
<reference evidence="2 3" key="1">
    <citation type="journal article" date="2020" name="Biotechnol. Biofuels">
        <title>New insights from the biogas microbiome by comprehensive genome-resolved metagenomics of nearly 1600 species originating from multiple anaerobic digesters.</title>
        <authorList>
            <person name="Campanaro S."/>
            <person name="Treu L."/>
            <person name="Rodriguez-R L.M."/>
            <person name="Kovalovszki A."/>
            <person name="Ziels R.M."/>
            <person name="Maus I."/>
            <person name="Zhu X."/>
            <person name="Kougias P.G."/>
            <person name="Basile A."/>
            <person name="Luo G."/>
            <person name="Schluter A."/>
            <person name="Konstantinidis K.T."/>
            <person name="Angelidaki I."/>
        </authorList>
    </citation>
    <scope>NUCLEOTIDE SEQUENCE [LARGE SCALE GENOMIC DNA]</scope>
    <source>
        <strain evidence="2">AS22ysBPME_79</strain>
    </source>
</reference>
<protein>
    <recommendedName>
        <fullName evidence="1">Nmd3 N-terminal domain-containing protein</fullName>
    </recommendedName>
</protein>
<evidence type="ECO:0000313" key="3">
    <source>
        <dbReference type="Proteomes" id="UP000526302"/>
    </source>
</evidence>
<sequence>MSFNKFCAKCGKDTSALIKGHCSDCYLGKKELFTIEKPTFSVCKICGKFIFNQKWFPLSETTISEKILAKIKYAPELNSPKPFVEVTQVLNSDVLMYEVLIKVEGFIENVLVSQEKEIVFKIKPTTCDACTKLNANYREAVVQIRAEKSEAKKIYDTAMSMLDKERETNSLAGTSKIIEIPQGYDLWIGDKKAAARIVRAISKMFDMKVTTSKKLIGEDGGRGNFVFRFTFCLKKK</sequence>
<evidence type="ECO:0000313" key="2">
    <source>
        <dbReference type="EMBL" id="NMA44524.1"/>
    </source>
</evidence>
<comment type="caution">
    <text evidence="2">The sequence shown here is derived from an EMBL/GenBank/DDBJ whole genome shotgun (WGS) entry which is preliminary data.</text>
</comment>
<dbReference type="PANTHER" id="PTHR12746:SF2">
    <property type="entry name" value="60S RIBOSOMAL EXPORT PROTEIN NMD3"/>
    <property type="match status" value="1"/>
</dbReference>
<accession>A0A7K4BZ42</accession>
<dbReference type="AlphaFoldDB" id="A0A7K4BZ42"/>
<dbReference type="GO" id="GO:0043023">
    <property type="term" value="F:ribosomal large subunit binding"/>
    <property type="evidence" value="ECO:0007669"/>
    <property type="project" value="InterPro"/>
</dbReference>
<dbReference type="Proteomes" id="UP000526302">
    <property type="component" value="Unassembled WGS sequence"/>
</dbReference>
<gene>
    <name evidence="2" type="ORF">GX950_01785</name>
</gene>